<dbReference type="RefSeq" id="WP_307419480.1">
    <property type="nucleotide sequence ID" value="NZ_JAGINP010000007.1"/>
</dbReference>
<keyword evidence="5 7" id="KW-1133">Transmembrane helix</keyword>
<feature type="transmembrane region" description="Helical" evidence="7">
    <location>
        <begin position="264"/>
        <end position="284"/>
    </location>
</feature>
<dbReference type="PANTHER" id="PTHR43044">
    <property type="match status" value="1"/>
</dbReference>
<sequence length="456" mass="51784">MTIAAERTQDDTKRVVEPGVTPMGVTAHVSDLVLEAPTPLWWWVGFGMSAGLLGLFVVAIGWLFIRGVGIWGIDWPVAWGFAIANYVWWVGMASGGTLISALFFLTRSEWRSATSRIAESMTVFCVACAGIMPIIHLGRWWYFYWLFPYPNTMALWPQFRSPLHWDFVAILVYVIGSLVFWYVGLIPDLATLRDRATRRWQRVLYGILALGWQGSSRHWREFKTLYLVLAALMAPLVVSIHSVVGLDFAGGLTPGWHETQFPPYFVFGAALSGFAVVLMLVIPLRRALELSGVITLRHVDVLARLLLTASLLLTYCYLLEVFMPFYRGERHEITVVLANFTGTYAPWYWAKIVLNSVVPQLLWFRAVRLNRPLLFVIAAGVVVGMWIERYVIVASSLHRNYSESSWFPFHPTVWDWATLAGSVGLFLTGFFLLLRVIPMVSMFEMRELLHKKRGPG</sequence>
<evidence type="ECO:0000256" key="6">
    <source>
        <dbReference type="ARBA" id="ARBA00023136"/>
    </source>
</evidence>
<comment type="subcellular location">
    <subcellularLocation>
        <location evidence="1">Cell membrane</location>
        <topology evidence="1">Multi-pass membrane protein</topology>
    </subcellularLocation>
</comment>
<name>A0ABS4SJG0_9PROT</name>
<comment type="caution">
    <text evidence="8">The sequence shown here is derived from an EMBL/GenBank/DDBJ whole genome shotgun (WGS) entry which is preliminary data.</text>
</comment>
<dbReference type="Gene3D" id="1.20.1630.10">
    <property type="entry name" value="Formate dehydrogenase/DMSO reductase domain"/>
    <property type="match status" value="1"/>
</dbReference>
<feature type="transmembrane region" description="Helical" evidence="7">
    <location>
        <begin position="77"/>
        <end position="105"/>
    </location>
</feature>
<feature type="transmembrane region" description="Helical" evidence="7">
    <location>
        <begin position="225"/>
        <end position="244"/>
    </location>
</feature>
<accession>A0ABS4SJG0</accession>
<feature type="transmembrane region" description="Helical" evidence="7">
    <location>
        <begin position="163"/>
        <end position="185"/>
    </location>
</feature>
<evidence type="ECO:0000256" key="5">
    <source>
        <dbReference type="ARBA" id="ARBA00022989"/>
    </source>
</evidence>
<keyword evidence="4 7" id="KW-0812">Transmembrane</keyword>
<feature type="transmembrane region" description="Helical" evidence="7">
    <location>
        <begin position="117"/>
        <end position="143"/>
    </location>
</feature>
<protein>
    <submittedName>
        <fullName evidence="8">Molybdopterin-containing oxidoreductase family membrane subunit</fullName>
    </submittedName>
</protein>
<keyword evidence="9" id="KW-1185">Reference proteome</keyword>
<dbReference type="Pfam" id="PF03916">
    <property type="entry name" value="NrfD"/>
    <property type="match status" value="1"/>
</dbReference>
<keyword evidence="6 7" id="KW-0472">Membrane</keyword>
<dbReference type="PANTHER" id="PTHR43044:SF2">
    <property type="entry name" value="POLYSULPHIDE REDUCTASE NRFD"/>
    <property type="match status" value="1"/>
</dbReference>
<feature type="transmembrane region" description="Helical" evidence="7">
    <location>
        <begin position="346"/>
        <end position="366"/>
    </location>
</feature>
<feature type="transmembrane region" description="Helical" evidence="7">
    <location>
        <begin position="413"/>
        <end position="437"/>
    </location>
</feature>
<keyword evidence="3" id="KW-1003">Cell membrane</keyword>
<evidence type="ECO:0000256" key="1">
    <source>
        <dbReference type="ARBA" id="ARBA00004651"/>
    </source>
</evidence>
<evidence type="ECO:0000256" key="2">
    <source>
        <dbReference type="ARBA" id="ARBA00008929"/>
    </source>
</evidence>
<dbReference type="Proteomes" id="UP000781958">
    <property type="component" value="Unassembled WGS sequence"/>
</dbReference>
<evidence type="ECO:0000256" key="4">
    <source>
        <dbReference type="ARBA" id="ARBA00022692"/>
    </source>
</evidence>
<proteinExistence type="inferred from homology"/>
<evidence type="ECO:0000313" key="8">
    <source>
        <dbReference type="EMBL" id="MBP2292625.1"/>
    </source>
</evidence>
<feature type="transmembrane region" description="Helical" evidence="7">
    <location>
        <begin position="305"/>
        <end position="326"/>
    </location>
</feature>
<gene>
    <name evidence="8" type="ORF">J2851_002403</name>
</gene>
<evidence type="ECO:0000313" key="9">
    <source>
        <dbReference type="Proteomes" id="UP000781958"/>
    </source>
</evidence>
<feature type="transmembrane region" description="Helical" evidence="7">
    <location>
        <begin position="40"/>
        <end position="65"/>
    </location>
</feature>
<feature type="transmembrane region" description="Helical" evidence="7">
    <location>
        <begin position="373"/>
        <end position="393"/>
    </location>
</feature>
<dbReference type="EMBL" id="JAGINP010000007">
    <property type="protein sequence ID" value="MBP2292625.1"/>
    <property type="molecule type" value="Genomic_DNA"/>
</dbReference>
<dbReference type="InterPro" id="IPR005614">
    <property type="entry name" value="NrfD-like"/>
</dbReference>
<reference evidence="8 9" key="1">
    <citation type="submission" date="2021-03" db="EMBL/GenBank/DDBJ databases">
        <title>Genomic Encyclopedia of Type Strains, Phase III (KMG-III): the genomes of soil and plant-associated and newly described type strains.</title>
        <authorList>
            <person name="Whitman W."/>
        </authorList>
    </citation>
    <scope>NUCLEOTIDE SEQUENCE [LARGE SCALE GENOMIC DNA]</scope>
    <source>
        <strain evidence="8 9">IMMIB AFH-6</strain>
    </source>
</reference>
<comment type="similarity">
    <text evidence="2">Belongs to the NrfD family.</text>
</comment>
<evidence type="ECO:0000256" key="7">
    <source>
        <dbReference type="SAM" id="Phobius"/>
    </source>
</evidence>
<organism evidence="8 9">
    <name type="scientific">Azospirillum rugosum</name>
    <dbReference type="NCBI Taxonomy" id="416170"/>
    <lineage>
        <taxon>Bacteria</taxon>
        <taxon>Pseudomonadati</taxon>
        <taxon>Pseudomonadota</taxon>
        <taxon>Alphaproteobacteria</taxon>
        <taxon>Rhodospirillales</taxon>
        <taxon>Azospirillaceae</taxon>
        <taxon>Azospirillum</taxon>
    </lineage>
</organism>
<evidence type="ECO:0000256" key="3">
    <source>
        <dbReference type="ARBA" id="ARBA00022475"/>
    </source>
</evidence>